<keyword evidence="5" id="KW-0813">Transport</keyword>
<evidence type="ECO:0000256" key="2">
    <source>
        <dbReference type="ARBA" id="ARBA00008183"/>
    </source>
</evidence>
<evidence type="ECO:0000313" key="14">
    <source>
        <dbReference type="Proteomes" id="UP000663855"/>
    </source>
</evidence>
<dbReference type="EMBL" id="CAJNOV010007632">
    <property type="protein sequence ID" value="CAF1292264.1"/>
    <property type="molecule type" value="Genomic_DNA"/>
</dbReference>
<comment type="caution">
    <text evidence="13">The sequence shown here is derived from an EMBL/GenBank/DDBJ whole genome shotgun (WGS) entry which is preliminary data.</text>
</comment>
<gene>
    <name evidence="13" type="ORF">CJN711_LOCUS16492</name>
</gene>
<dbReference type="InterPro" id="IPR017789">
    <property type="entry name" value="Frataxin"/>
</dbReference>
<keyword evidence="8" id="KW-0560">Oxidoreductase</keyword>
<dbReference type="Pfam" id="PF01491">
    <property type="entry name" value="Frataxin_Cyay"/>
    <property type="match status" value="1"/>
</dbReference>
<dbReference type="GO" id="GO:0034986">
    <property type="term" value="F:iron chaperone activity"/>
    <property type="evidence" value="ECO:0007669"/>
    <property type="project" value="TreeGrafter"/>
</dbReference>
<dbReference type="InterPro" id="IPR020895">
    <property type="entry name" value="Frataxin_CS"/>
</dbReference>
<dbReference type="GO" id="GO:0008199">
    <property type="term" value="F:ferric iron binding"/>
    <property type="evidence" value="ECO:0007669"/>
    <property type="project" value="InterPro"/>
</dbReference>
<evidence type="ECO:0000256" key="12">
    <source>
        <dbReference type="ARBA" id="ARBA00047990"/>
    </source>
</evidence>
<dbReference type="GO" id="GO:0006879">
    <property type="term" value="P:intracellular iron ion homeostasis"/>
    <property type="evidence" value="ECO:0007669"/>
    <property type="project" value="UniProtKB-KW"/>
</dbReference>
<evidence type="ECO:0000256" key="1">
    <source>
        <dbReference type="ARBA" id="ARBA00004173"/>
    </source>
</evidence>
<comment type="subcellular location">
    <subcellularLocation>
        <location evidence="1">Mitochondrion</location>
    </subcellularLocation>
</comment>
<name>A0A815D4U2_9BILA</name>
<accession>A0A815D4U2</accession>
<evidence type="ECO:0000256" key="8">
    <source>
        <dbReference type="ARBA" id="ARBA00023002"/>
    </source>
</evidence>
<dbReference type="PROSITE" id="PS01344">
    <property type="entry name" value="FRATAXIN_1"/>
    <property type="match status" value="1"/>
</dbReference>
<proteinExistence type="inferred from homology"/>
<dbReference type="GO" id="GO:0005739">
    <property type="term" value="C:mitochondrion"/>
    <property type="evidence" value="ECO:0007669"/>
    <property type="project" value="UniProtKB-SubCell"/>
</dbReference>
<protein>
    <recommendedName>
        <fullName evidence="3">ferroxidase</fullName>
        <ecNumber evidence="3">1.16.3.1</ecNumber>
    </recommendedName>
</protein>
<evidence type="ECO:0000256" key="11">
    <source>
        <dbReference type="ARBA" id="ARBA00023128"/>
    </source>
</evidence>
<comment type="catalytic activity">
    <reaction evidence="12">
        <text>4 Fe(2+) + O2 + 4 H(+) = 4 Fe(3+) + 2 H2O</text>
        <dbReference type="Rhea" id="RHEA:11148"/>
        <dbReference type="ChEBI" id="CHEBI:15377"/>
        <dbReference type="ChEBI" id="CHEBI:15378"/>
        <dbReference type="ChEBI" id="CHEBI:15379"/>
        <dbReference type="ChEBI" id="CHEBI:29033"/>
        <dbReference type="ChEBI" id="CHEBI:29034"/>
        <dbReference type="EC" id="1.16.3.1"/>
    </reaction>
</comment>
<dbReference type="EC" id="1.16.3.1" evidence="3"/>
<dbReference type="PRINTS" id="PR00904">
    <property type="entry name" value="FRATAXIN"/>
</dbReference>
<dbReference type="Gene3D" id="3.30.920.10">
    <property type="entry name" value="Frataxin/CyaY"/>
    <property type="match status" value="1"/>
</dbReference>
<dbReference type="InterPro" id="IPR036524">
    <property type="entry name" value="Frataxin/CyaY_sf"/>
</dbReference>
<keyword evidence="7" id="KW-0809">Transit peptide</keyword>
<dbReference type="SUPFAM" id="SSF55387">
    <property type="entry name" value="Frataxin/Nqo15-like"/>
    <property type="match status" value="1"/>
</dbReference>
<dbReference type="PANTHER" id="PTHR16821:SF2">
    <property type="entry name" value="FRATAXIN, MITOCHONDRIAL"/>
    <property type="match status" value="1"/>
</dbReference>
<evidence type="ECO:0000313" key="13">
    <source>
        <dbReference type="EMBL" id="CAF1292264.1"/>
    </source>
</evidence>
<evidence type="ECO:0000256" key="9">
    <source>
        <dbReference type="ARBA" id="ARBA00023004"/>
    </source>
</evidence>
<dbReference type="InterPro" id="IPR002908">
    <property type="entry name" value="Frataxin/CyaY"/>
</dbReference>
<dbReference type="GO" id="GO:0008198">
    <property type="term" value="F:ferrous iron binding"/>
    <property type="evidence" value="ECO:0007669"/>
    <property type="project" value="TreeGrafter"/>
</dbReference>
<dbReference type="AlphaFoldDB" id="A0A815D4U2"/>
<dbReference type="GO" id="GO:0004322">
    <property type="term" value="F:ferroxidase activity"/>
    <property type="evidence" value="ECO:0007669"/>
    <property type="project" value="UniProtKB-EC"/>
</dbReference>
<keyword evidence="6" id="KW-0410">Iron transport</keyword>
<keyword evidence="11" id="KW-0496">Mitochondrion</keyword>
<evidence type="ECO:0000256" key="10">
    <source>
        <dbReference type="ARBA" id="ARBA00023065"/>
    </source>
</evidence>
<comment type="similarity">
    <text evidence="2">Belongs to the frataxin family.</text>
</comment>
<dbReference type="GO" id="GO:0016226">
    <property type="term" value="P:iron-sulfur cluster assembly"/>
    <property type="evidence" value="ECO:0007669"/>
    <property type="project" value="InterPro"/>
</dbReference>
<dbReference type="NCBIfam" id="TIGR03422">
    <property type="entry name" value="mito_frataxin"/>
    <property type="match status" value="1"/>
</dbReference>
<keyword evidence="4" id="KW-0409">Iron storage</keyword>
<organism evidence="13 14">
    <name type="scientific">Rotaria magnacalcarata</name>
    <dbReference type="NCBI Taxonomy" id="392030"/>
    <lineage>
        <taxon>Eukaryota</taxon>
        <taxon>Metazoa</taxon>
        <taxon>Spiralia</taxon>
        <taxon>Gnathifera</taxon>
        <taxon>Rotifera</taxon>
        <taxon>Eurotatoria</taxon>
        <taxon>Bdelloidea</taxon>
        <taxon>Philodinida</taxon>
        <taxon>Philodinidae</taxon>
        <taxon>Rotaria</taxon>
    </lineage>
</organism>
<evidence type="ECO:0000256" key="4">
    <source>
        <dbReference type="ARBA" id="ARBA00022434"/>
    </source>
</evidence>
<evidence type="ECO:0000256" key="3">
    <source>
        <dbReference type="ARBA" id="ARBA00013107"/>
    </source>
</evidence>
<evidence type="ECO:0000256" key="6">
    <source>
        <dbReference type="ARBA" id="ARBA00022496"/>
    </source>
</evidence>
<dbReference type="GO" id="GO:0051537">
    <property type="term" value="F:2 iron, 2 sulfur cluster binding"/>
    <property type="evidence" value="ECO:0007669"/>
    <property type="project" value="TreeGrafter"/>
</dbReference>
<dbReference type="PANTHER" id="PTHR16821">
    <property type="entry name" value="FRATAXIN"/>
    <property type="match status" value="1"/>
</dbReference>
<evidence type="ECO:0000256" key="5">
    <source>
        <dbReference type="ARBA" id="ARBA00022448"/>
    </source>
</evidence>
<keyword evidence="9" id="KW-0408">Iron</keyword>
<dbReference type="SMART" id="SM01219">
    <property type="entry name" value="Frataxin_Cyay"/>
    <property type="match status" value="1"/>
</dbReference>
<dbReference type="GO" id="GO:0006826">
    <property type="term" value="P:iron ion transport"/>
    <property type="evidence" value="ECO:0007669"/>
    <property type="project" value="UniProtKB-KW"/>
</dbReference>
<reference evidence="13" key="1">
    <citation type="submission" date="2021-02" db="EMBL/GenBank/DDBJ databases">
        <authorList>
            <person name="Nowell W R."/>
        </authorList>
    </citation>
    <scope>NUCLEOTIDE SEQUENCE</scope>
</reference>
<dbReference type="Proteomes" id="UP000663855">
    <property type="component" value="Unassembled WGS sequence"/>
</dbReference>
<sequence>MITMYFLRNLPSVTPKFYHFIIRQLSSSSSSSAAASSDHQLSEVEYEHVVNETLESLTEAFETLLEKHKLPSDVYYSNGVVTVELNQQGTYVINKQTPNRQIWLSSPFSGPKRYDFFNQTWIYKHDGISLHKLLNKEFSNIFKNDKNINFETCSYGKKSE</sequence>
<dbReference type="NCBIfam" id="TIGR03421">
    <property type="entry name" value="FeS_CyaY"/>
    <property type="match status" value="1"/>
</dbReference>
<dbReference type="PROSITE" id="PS50810">
    <property type="entry name" value="FRATAXIN_2"/>
    <property type="match status" value="1"/>
</dbReference>
<evidence type="ECO:0000256" key="7">
    <source>
        <dbReference type="ARBA" id="ARBA00022946"/>
    </source>
</evidence>
<keyword evidence="10" id="KW-0406">Ion transport</keyword>